<sequence length="337" mass="35236">MSWFSLGSLTLPYQLQRQGVALRSDMARLGQELTTGQTANPQRHLQGDIAPLAAIETRLARIESFTQSSKSTALRVDAMQNAMGQLEAARSDISSKLLLSPNSGAPEDMLRSLGTSASHALGSAVSALSLSVAGQTAFSGTATDRAPLVPAAQIMSEISARVGALTTADAIVAEVNKAFHDAGELFDTSFYQGSEAGPGAKTSADSGDAARLPTAADTPIRAALSGLVIAALLADDTLAIDQDARQDLARQGALALIDAGPALTGMQAGLGDEQARLDAQAVQFTTERDALTSARQGMIGVDPYEAAMQLEQTRVQLETLYTVTARTSRLSLTEYLR</sequence>
<keyword evidence="3" id="KW-1185">Reference proteome</keyword>
<organism evidence="2 3">
    <name type="scientific">Pararhodobacter oceanensis</name>
    <dbReference type="NCBI Taxonomy" id="2172121"/>
    <lineage>
        <taxon>Bacteria</taxon>
        <taxon>Pseudomonadati</taxon>
        <taxon>Pseudomonadota</taxon>
        <taxon>Alphaproteobacteria</taxon>
        <taxon>Rhodobacterales</taxon>
        <taxon>Paracoccaceae</taxon>
        <taxon>Pararhodobacter</taxon>
    </lineage>
</organism>
<evidence type="ECO:0000313" key="3">
    <source>
        <dbReference type="Proteomes" id="UP000245911"/>
    </source>
</evidence>
<dbReference type="AlphaFoldDB" id="A0A2T8HRA3"/>
<dbReference type="SUPFAM" id="SSF64518">
    <property type="entry name" value="Phase 1 flagellin"/>
    <property type="match status" value="1"/>
</dbReference>
<dbReference type="InterPro" id="IPR046358">
    <property type="entry name" value="Flagellin_C"/>
</dbReference>
<evidence type="ECO:0000313" key="2">
    <source>
        <dbReference type="EMBL" id="PVH27872.1"/>
    </source>
</evidence>
<dbReference type="Pfam" id="PF00700">
    <property type="entry name" value="Flagellin_C"/>
    <property type="match status" value="1"/>
</dbReference>
<reference evidence="2 3" key="1">
    <citation type="submission" date="2018-04" db="EMBL/GenBank/DDBJ databases">
        <title>Pararhodobacter oceanense sp. nov., isolated from marine intertidal sediment.</title>
        <authorList>
            <person name="Wang X.-L."/>
            <person name="Du Z.-J."/>
        </authorList>
    </citation>
    <scope>NUCLEOTIDE SEQUENCE [LARGE SCALE GENOMIC DNA]</scope>
    <source>
        <strain evidence="2 3">AM505</strain>
    </source>
</reference>
<protein>
    <recommendedName>
        <fullName evidence="1">Flagellin C-terminal domain-containing protein</fullName>
    </recommendedName>
</protein>
<gene>
    <name evidence="2" type="ORF">DDE20_15280</name>
</gene>
<evidence type="ECO:0000259" key="1">
    <source>
        <dbReference type="Pfam" id="PF00700"/>
    </source>
</evidence>
<name>A0A2T8HRA3_9RHOB</name>
<feature type="domain" description="Flagellin C-terminal" evidence="1">
    <location>
        <begin position="262"/>
        <end position="336"/>
    </location>
</feature>
<dbReference type="OrthoDB" id="7312911at2"/>
<dbReference type="Proteomes" id="UP000245911">
    <property type="component" value="Unassembled WGS sequence"/>
</dbReference>
<proteinExistence type="predicted"/>
<comment type="caution">
    <text evidence="2">The sequence shown here is derived from an EMBL/GenBank/DDBJ whole genome shotgun (WGS) entry which is preliminary data.</text>
</comment>
<dbReference type="EMBL" id="QDKM01000008">
    <property type="protein sequence ID" value="PVH27872.1"/>
    <property type="molecule type" value="Genomic_DNA"/>
</dbReference>
<accession>A0A2T8HRA3</accession>
<dbReference type="RefSeq" id="WP_116559392.1">
    <property type="nucleotide sequence ID" value="NZ_QDKM01000008.1"/>
</dbReference>